<reference evidence="1" key="2">
    <citation type="journal article" date="2015" name="Fish Shellfish Immunol.">
        <title>Early steps in the European eel (Anguilla anguilla)-Vibrio vulnificus interaction in the gills: Role of the RtxA13 toxin.</title>
        <authorList>
            <person name="Callol A."/>
            <person name="Pajuelo D."/>
            <person name="Ebbesson L."/>
            <person name="Teles M."/>
            <person name="MacKenzie S."/>
            <person name="Amaro C."/>
        </authorList>
    </citation>
    <scope>NUCLEOTIDE SEQUENCE</scope>
</reference>
<protein>
    <submittedName>
        <fullName evidence="1">Uncharacterized protein</fullName>
    </submittedName>
</protein>
<evidence type="ECO:0000313" key="1">
    <source>
        <dbReference type="EMBL" id="JAH21081.1"/>
    </source>
</evidence>
<sequence>MFHIYSFCSSRALAG</sequence>
<accession>A0A0E9QVT8</accession>
<proteinExistence type="predicted"/>
<organism evidence="1">
    <name type="scientific">Anguilla anguilla</name>
    <name type="common">European freshwater eel</name>
    <name type="synonym">Muraena anguilla</name>
    <dbReference type="NCBI Taxonomy" id="7936"/>
    <lineage>
        <taxon>Eukaryota</taxon>
        <taxon>Metazoa</taxon>
        <taxon>Chordata</taxon>
        <taxon>Craniata</taxon>
        <taxon>Vertebrata</taxon>
        <taxon>Euteleostomi</taxon>
        <taxon>Actinopterygii</taxon>
        <taxon>Neopterygii</taxon>
        <taxon>Teleostei</taxon>
        <taxon>Anguilliformes</taxon>
        <taxon>Anguillidae</taxon>
        <taxon>Anguilla</taxon>
    </lineage>
</organism>
<dbReference type="EMBL" id="GBXM01087496">
    <property type="protein sequence ID" value="JAH21081.1"/>
    <property type="molecule type" value="Transcribed_RNA"/>
</dbReference>
<name>A0A0E9QVT8_ANGAN</name>
<reference evidence="1" key="1">
    <citation type="submission" date="2014-11" db="EMBL/GenBank/DDBJ databases">
        <authorList>
            <person name="Amaro Gonzalez C."/>
        </authorList>
    </citation>
    <scope>NUCLEOTIDE SEQUENCE</scope>
</reference>